<dbReference type="SMART" id="SM00470">
    <property type="entry name" value="ParB"/>
    <property type="match status" value="1"/>
</dbReference>
<dbReference type="OrthoDB" id="7812516at2"/>
<feature type="domain" description="ParB-like N-terminal" evidence="1">
    <location>
        <begin position="69"/>
        <end position="161"/>
    </location>
</feature>
<dbReference type="InterPro" id="IPR037972">
    <property type="entry name" value="RepB_N"/>
</dbReference>
<dbReference type="InterPro" id="IPR003115">
    <property type="entry name" value="ParB_N"/>
</dbReference>
<dbReference type="SUPFAM" id="SSF110849">
    <property type="entry name" value="ParB/Sulfiredoxin"/>
    <property type="match status" value="1"/>
</dbReference>
<keyword evidence="3" id="KW-1185">Reference proteome</keyword>
<dbReference type="Gene3D" id="3.90.1530.30">
    <property type="match status" value="1"/>
</dbReference>
<dbReference type="GO" id="GO:0005694">
    <property type="term" value="C:chromosome"/>
    <property type="evidence" value="ECO:0007669"/>
    <property type="project" value="TreeGrafter"/>
</dbReference>
<dbReference type="GO" id="GO:0007059">
    <property type="term" value="P:chromosome segregation"/>
    <property type="evidence" value="ECO:0007669"/>
    <property type="project" value="TreeGrafter"/>
</dbReference>
<gene>
    <name evidence="2" type="ORF">SAMN06295998_12026</name>
</gene>
<dbReference type="PANTHER" id="PTHR33375">
    <property type="entry name" value="CHROMOSOME-PARTITIONING PROTEIN PARB-RELATED"/>
    <property type="match status" value="1"/>
</dbReference>
<organism evidence="2 3">
    <name type="scientific">Primorskyibacter flagellatus</name>
    <dbReference type="NCBI Taxonomy" id="1387277"/>
    <lineage>
        <taxon>Bacteria</taxon>
        <taxon>Pseudomonadati</taxon>
        <taxon>Pseudomonadota</taxon>
        <taxon>Alphaproteobacteria</taxon>
        <taxon>Rhodobacterales</taxon>
        <taxon>Roseobacteraceae</taxon>
        <taxon>Primorskyibacter</taxon>
    </lineage>
</organism>
<dbReference type="InterPro" id="IPR050336">
    <property type="entry name" value="Chromosome_partition/occlusion"/>
</dbReference>
<protein>
    <submittedName>
        <fullName evidence="2">Chromosome partitioning protein, ParB family</fullName>
    </submittedName>
</protein>
<proteinExistence type="predicted"/>
<dbReference type="AlphaFoldDB" id="A0A1W2E022"/>
<dbReference type="Pfam" id="PF02195">
    <property type="entry name" value="ParB_N"/>
    <property type="match status" value="1"/>
</dbReference>
<reference evidence="2 3" key="1">
    <citation type="submission" date="2017-04" db="EMBL/GenBank/DDBJ databases">
        <authorList>
            <person name="Afonso C.L."/>
            <person name="Miller P.J."/>
            <person name="Scott M.A."/>
            <person name="Spackman E."/>
            <person name="Goraichik I."/>
            <person name="Dimitrov K.M."/>
            <person name="Suarez D.L."/>
            <person name="Swayne D.E."/>
        </authorList>
    </citation>
    <scope>NUCLEOTIDE SEQUENCE [LARGE SCALE GENOMIC DNA]</scope>
    <source>
        <strain evidence="2 3">CGMCC 1.12644</strain>
    </source>
</reference>
<dbReference type="RefSeq" id="WP_084354156.1">
    <property type="nucleotide sequence ID" value="NZ_FWYD01000020.1"/>
</dbReference>
<evidence type="ECO:0000313" key="2">
    <source>
        <dbReference type="EMBL" id="SMD03124.1"/>
    </source>
</evidence>
<dbReference type="Proteomes" id="UP000192330">
    <property type="component" value="Unassembled WGS sequence"/>
</dbReference>
<dbReference type="InterPro" id="IPR036086">
    <property type="entry name" value="ParB/Sulfiredoxin_sf"/>
</dbReference>
<name>A0A1W2E022_9RHOB</name>
<accession>A0A1W2E022</accession>
<dbReference type="PANTHER" id="PTHR33375:SF1">
    <property type="entry name" value="CHROMOSOME-PARTITIONING PROTEIN PARB-RELATED"/>
    <property type="match status" value="1"/>
</dbReference>
<dbReference type="STRING" id="1387277.SAMN06295998_12026"/>
<dbReference type="CDD" id="cd16405">
    <property type="entry name" value="RepB_like_N"/>
    <property type="match status" value="1"/>
</dbReference>
<sequence length="329" mass="35167">MAKRRRLEPANPAIGQQGLETKGYVNGWAGSRRRAAPIADVADDAAGQAAFEEVAGALQSAREEGRLIQHIPLNEIRRDHLLRDRLTLDEEEMAALEASIASRGQQTPVELVALPAGGYGLISGLRRVEALRRLGQGTVLALVRAPESSEAAYLAMVEENEIRANLSFYERARVAAEAAGIGVYPSPKAAVQALFAHASASKRSKIQSFVTLHEALGPALHFPETIPEKLGLALVKAIDTVPAFGVRLRDSLRKTAATDAAAERAALERALTRAEGKAADRKASSGPRGEEVAQGLFLEAARGKIVLRGEGLNAGLVEDLRSWLAEREA</sequence>
<evidence type="ECO:0000313" key="3">
    <source>
        <dbReference type="Proteomes" id="UP000192330"/>
    </source>
</evidence>
<dbReference type="EMBL" id="FWYD01000020">
    <property type="protein sequence ID" value="SMD03124.1"/>
    <property type="molecule type" value="Genomic_DNA"/>
</dbReference>
<evidence type="ECO:0000259" key="1">
    <source>
        <dbReference type="SMART" id="SM00470"/>
    </source>
</evidence>